<dbReference type="PANTHER" id="PTHR37533">
    <property type="entry name" value="FLAGELLAR HOOK-LENGTH CONTROL PROTEIN"/>
    <property type="match status" value="1"/>
</dbReference>
<dbReference type="Proteomes" id="UP001595692">
    <property type="component" value="Unassembled WGS sequence"/>
</dbReference>
<feature type="compositionally biased region" description="Polar residues" evidence="1">
    <location>
        <begin position="31"/>
        <end position="68"/>
    </location>
</feature>
<dbReference type="InterPro" id="IPR052563">
    <property type="entry name" value="FliK"/>
</dbReference>
<organism evidence="3 4">
    <name type="scientific">Pseudaeromonas sharmana</name>
    <dbReference type="NCBI Taxonomy" id="328412"/>
    <lineage>
        <taxon>Bacteria</taxon>
        <taxon>Pseudomonadati</taxon>
        <taxon>Pseudomonadota</taxon>
        <taxon>Gammaproteobacteria</taxon>
        <taxon>Aeromonadales</taxon>
        <taxon>Aeromonadaceae</taxon>
        <taxon>Pseudaeromonas</taxon>
    </lineage>
</organism>
<feature type="compositionally biased region" description="Gly residues" evidence="1">
    <location>
        <begin position="486"/>
        <end position="499"/>
    </location>
</feature>
<dbReference type="CDD" id="cd17470">
    <property type="entry name" value="T3SS_Flik_C"/>
    <property type="match status" value="1"/>
</dbReference>
<feature type="region of interest" description="Disordered" evidence="1">
    <location>
        <begin position="475"/>
        <end position="526"/>
    </location>
</feature>
<dbReference type="EMBL" id="JBHSAF010000001">
    <property type="protein sequence ID" value="MFC3912179.1"/>
    <property type="molecule type" value="Genomic_DNA"/>
</dbReference>
<protein>
    <submittedName>
        <fullName evidence="3">Flagellar hook-length control protein FliK</fullName>
    </submittedName>
</protein>
<keyword evidence="3" id="KW-0282">Flagellum</keyword>
<feature type="region of interest" description="Disordered" evidence="1">
    <location>
        <begin position="1"/>
        <end position="119"/>
    </location>
</feature>
<feature type="compositionally biased region" description="Low complexity" evidence="1">
    <location>
        <begin position="110"/>
        <end position="119"/>
    </location>
</feature>
<dbReference type="RefSeq" id="WP_377150261.1">
    <property type="nucleotide sequence ID" value="NZ_JBHSAF010000001.1"/>
</dbReference>
<feature type="compositionally biased region" description="Basic and acidic residues" evidence="1">
    <location>
        <begin position="97"/>
        <end position="109"/>
    </location>
</feature>
<feature type="compositionally biased region" description="Low complexity" evidence="1">
    <location>
        <begin position="82"/>
        <end position="96"/>
    </location>
</feature>
<sequence length="540" mass="54472">MVQITANLAIEPVMEPKAAPAAASTGREQDFNSVLKQQSQRDTAASTGESRQTAAKLTGKDTPTSKNAARSDAPQRADASRDASPSDAASSEANASGDKKVSADQEKDSAAAVADSATTPVATDVKDLTSDLVATLDVTQLANVSLVESAGHAAGETSDTPAEATEAEGLISGDELLRHLEASLNAKTGVSGGQGAAVTPEMSAVTTAAQVLAAGMGRSATGVPAGEGKSLPQDSLKAGSESETSSVSAADAAAPAADAGKALLTSSTGQRTTDTLPWSMALNALSTQTVPSSPDDTVDLSALSDDALAATTTAAQSETSSSLEALTAKLLDTTTAGQGKSVAADSAAWLQTLNTTASASTAQTASSLGAAATAAQGRGTELAQQLGGSLQLLNSQQAAPELAQTVTLMMGQKWQEAEIQLEPHGLGKLRIQLTVDQDQQTSVHFVVQHGQTRDLLEQAMPRLRDMLAGQGLQLGQSSIQQQDAGQAGGQQLGQSGQSGRGEDSAGRGTRSSAEEDAGEGQIVQNLAIHSTGPAGIDFYA</sequence>
<keyword evidence="3" id="KW-0966">Cell projection</keyword>
<keyword evidence="4" id="KW-1185">Reference proteome</keyword>
<dbReference type="InterPro" id="IPR021136">
    <property type="entry name" value="Flagellar_hook_control-like_C"/>
</dbReference>
<dbReference type="PANTHER" id="PTHR37533:SF2">
    <property type="entry name" value="FLAGELLAR HOOK-LENGTH CONTROL PROTEIN"/>
    <property type="match status" value="1"/>
</dbReference>
<dbReference type="Pfam" id="PF02120">
    <property type="entry name" value="Flg_hook"/>
    <property type="match status" value="1"/>
</dbReference>
<feature type="compositionally biased region" description="Low complexity" evidence="1">
    <location>
        <begin position="237"/>
        <end position="253"/>
    </location>
</feature>
<evidence type="ECO:0000259" key="2">
    <source>
        <dbReference type="Pfam" id="PF02120"/>
    </source>
</evidence>
<evidence type="ECO:0000256" key="1">
    <source>
        <dbReference type="SAM" id="MobiDB-lite"/>
    </source>
</evidence>
<feature type="region of interest" description="Disordered" evidence="1">
    <location>
        <begin position="221"/>
        <end position="253"/>
    </location>
</feature>
<proteinExistence type="predicted"/>
<feature type="domain" description="Flagellar hook-length control protein-like C-terminal" evidence="2">
    <location>
        <begin position="405"/>
        <end position="487"/>
    </location>
</feature>
<feature type="compositionally biased region" description="Low complexity" evidence="1">
    <location>
        <begin position="475"/>
        <end position="485"/>
    </location>
</feature>
<gene>
    <name evidence="3" type="ORF">ACFOSS_01715</name>
</gene>
<dbReference type="InterPro" id="IPR038610">
    <property type="entry name" value="FliK-like_C_sf"/>
</dbReference>
<evidence type="ECO:0000313" key="3">
    <source>
        <dbReference type="EMBL" id="MFC3912179.1"/>
    </source>
</evidence>
<reference evidence="4" key="1">
    <citation type="journal article" date="2019" name="Int. J. Syst. Evol. Microbiol.">
        <title>The Global Catalogue of Microorganisms (GCM) 10K type strain sequencing project: providing services to taxonomists for standard genome sequencing and annotation.</title>
        <authorList>
            <consortium name="The Broad Institute Genomics Platform"/>
            <consortium name="The Broad Institute Genome Sequencing Center for Infectious Disease"/>
            <person name="Wu L."/>
            <person name="Ma J."/>
        </authorList>
    </citation>
    <scope>NUCLEOTIDE SEQUENCE [LARGE SCALE GENOMIC DNA]</scope>
    <source>
        <strain evidence="4">CCUG 54939</strain>
    </source>
</reference>
<accession>A0ABV8CJ94</accession>
<name>A0ABV8CJ94_9GAMM</name>
<keyword evidence="3" id="KW-0969">Cilium</keyword>
<comment type="caution">
    <text evidence="3">The sequence shown here is derived from an EMBL/GenBank/DDBJ whole genome shotgun (WGS) entry which is preliminary data.</text>
</comment>
<dbReference type="Gene3D" id="3.30.750.140">
    <property type="match status" value="1"/>
</dbReference>
<evidence type="ECO:0000313" key="4">
    <source>
        <dbReference type="Proteomes" id="UP001595692"/>
    </source>
</evidence>